<evidence type="ECO:0000256" key="3">
    <source>
        <dbReference type="ARBA" id="ARBA00022452"/>
    </source>
</evidence>
<evidence type="ECO:0000256" key="4">
    <source>
        <dbReference type="ARBA" id="ARBA00022496"/>
    </source>
</evidence>
<evidence type="ECO:0000256" key="7">
    <source>
        <dbReference type="ARBA" id="ARBA00023077"/>
    </source>
</evidence>
<evidence type="ECO:0000256" key="11">
    <source>
        <dbReference type="RuleBase" id="RU003357"/>
    </source>
</evidence>
<dbReference type="Pfam" id="PF07715">
    <property type="entry name" value="Plug"/>
    <property type="match status" value="1"/>
</dbReference>
<dbReference type="AlphaFoldDB" id="A0A975BYQ8"/>
<keyword evidence="14" id="KW-0675">Receptor</keyword>
<organism evidence="14 15">
    <name type="scientific">Brevundimonas goettingensis</name>
    <dbReference type="NCBI Taxonomy" id="2774190"/>
    <lineage>
        <taxon>Bacteria</taxon>
        <taxon>Pseudomonadati</taxon>
        <taxon>Pseudomonadota</taxon>
        <taxon>Alphaproteobacteria</taxon>
        <taxon>Caulobacterales</taxon>
        <taxon>Caulobacteraceae</taxon>
        <taxon>Brevundimonas</taxon>
    </lineage>
</organism>
<keyword evidence="6" id="KW-0408">Iron</keyword>
<evidence type="ECO:0000256" key="12">
    <source>
        <dbReference type="SAM" id="SignalP"/>
    </source>
</evidence>
<keyword evidence="4" id="KW-0410">Iron transport</keyword>
<dbReference type="InterPro" id="IPR039426">
    <property type="entry name" value="TonB-dep_rcpt-like"/>
</dbReference>
<dbReference type="PANTHER" id="PTHR47234">
    <property type="match status" value="1"/>
</dbReference>
<dbReference type="EMBL" id="CP062222">
    <property type="protein sequence ID" value="QTC90318.1"/>
    <property type="molecule type" value="Genomic_DNA"/>
</dbReference>
<dbReference type="Proteomes" id="UP000663918">
    <property type="component" value="Chromosome"/>
</dbReference>
<dbReference type="Pfam" id="PF00593">
    <property type="entry name" value="TonB_dep_Rec_b-barrel"/>
    <property type="match status" value="1"/>
</dbReference>
<keyword evidence="4" id="KW-0406">Ion transport</keyword>
<comment type="similarity">
    <text evidence="10 11">Belongs to the TonB-dependent receptor family.</text>
</comment>
<evidence type="ECO:0000256" key="2">
    <source>
        <dbReference type="ARBA" id="ARBA00022448"/>
    </source>
</evidence>
<evidence type="ECO:0000256" key="9">
    <source>
        <dbReference type="ARBA" id="ARBA00023237"/>
    </source>
</evidence>
<dbReference type="GO" id="GO:0009279">
    <property type="term" value="C:cell outer membrane"/>
    <property type="evidence" value="ECO:0007669"/>
    <property type="project" value="UniProtKB-SubCell"/>
</dbReference>
<evidence type="ECO:0000313" key="15">
    <source>
        <dbReference type="Proteomes" id="UP000663918"/>
    </source>
</evidence>
<dbReference type="RefSeq" id="WP_207868737.1">
    <property type="nucleotide sequence ID" value="NZ_CP062222.1"/>
</dbReference>
<keyword evidence="2 10" id="KW-0813">Transport</keyword>
<feature type="domain" description="Secretin/TonB short N-terminal" evidence="13">
    <location>
        <begin position="51"/>
        <end position="102"/>
    </location>
</feature>
<dbReference type="SMART" id="SM00965">
    <property type="entry name" value="STN"/>
    <property type="match status" value="1"/>
</dbReference>
<protein>
    <submittedName>
        <fullName evidence="14">TonB-dependent receptor</fullName>
    </submittedName>
</protein>
<dbReference type="Gene3D" id="2.170.130.10">
    <property type="entry name" value="TonB-dependent receptor, plug domain"/>
    <property type="match status" value="1"/>
</dbReference>
<dbReference type="InterPro" id="IPR036942">
    <property type="entry name" value="Beta-barrel_TonB_sf"/>
</dbReference>
<gene>
    <name evidence="14" type="ORF">IFJ75_13670</name>
</gene>
<comment type="subcellular location">
    <subcellularLocation>
        <location evidence="1 10">Cell outer membrane</location>
        <topology evidence="1 10">Multi-pass membrane protein</topology>
    </subcellularLocation>
</comment>
<dbReference type="KEGG" id="bgoe:IFJ75_13670"/>
<dbReference type="Pfam" id="PF07660">
    <property type="entry name" value="STN"/>
    <property type="match status" value="1"/>
</dbReference>
<accession>A0A975BYQ8</accession>
<dbReference type="InterPro" id="IPR000531">
    <property type="entry name" value="Beta-barrel_TonB"/>
</dbReference>
<evidence type="ECO:0000256" key="5">
    <source>
        <dbReference type="ARBA" id="ARBA00022692"/>
    </source>
</evidence>
<dbReference type="Gene3D" id="3.55.50.30">
    <property type="match status" value="1"/>
</dbReference>
<evidence type="ECO:0000259" key="13">
    <source>
        <dbReference type="SMART" id="SM00965"/>
    </source>
</evidence>
<evidence type="ECO:0000313" key="14">
    <source>
        <dbReference type="EMBL" id="QTC90318.1"/>
    </source>
</evidence>
<feature type="chain" id="PRO_5038138399" evidence="12">
    <location>
        <begin position="25"/>
        <end position="979"/>
    </location>
</feature>
<evidence type="ECO:0000256" key="6">
    <source>
        <dbReference type="ARBA" id="ARBA00023004"/>
    </source>
</evidence>
<keyword evidence="9 10" id="KW-0998">Cell outer membrane</keyword>
<dbReference type="InterPro" id="IPR037066">
    <property type="entry name" value="Plug_dom_sf"/>
</dbReference>
<dbReference type="PANTHER" id="PTHR47234:SF1">
    <property type="entry name" value="TONB-DEPENDENT RECEPTOR"/>
    <property type="match status" value="1"/>
</dbReference>
<dbReference type="SUPFAM" id="SSF56935">
    <property type="entry name" value="Porins"/>
    <property type="match status" value="1"/>
</dbReference>
<evidence type="ECO:0000256" key="1">
    <source>
        <dbReference type="ARBA" id="ARBA00004571"/>
    </source>
</evidence>
<dbReference type="Gene3D" id="2.40.170.20">
    <property type="entry name" value="TonB-dependent receptor, beta-barrel domain"/>
    <property type="match status" value="1"/>
</dbReference>
<dbReference type="PROSITE" id="PS52016">
    <property type="entry name" value="TONB_DEPENDENT_REC_3"/>
    <property type="match status" value="1"/>
</dbReference>
<feature type="signal peptide" evidence="12">
    <location>
        <begin position="1"/>
        <end position="24"/>
    </location>
</feature>
<dbReference type="InterPro" id="IPR012910">
    <property type="entry name" value="Plug_dom"/>
</dbReference>
<name>A0A975BYQ8_9CAUL</name>
<dbReference type="GO" id="GO:0006826">
    <property type="term" value="P:iron ion transport"/>
    <property type="evidence" value="ECO:0007669"/>
    <property type="project" value="UniProtKB-KW"/>
</dbReference>
<keyword evidence="3 10" id="KW-1134">Transmembrane beta strand</keyword>
<reference evidence="14" key="1">
    <citation type="submission" date="2020-09" db="EMBL/GenBank/DDBJ databases">
        <title>Brevundimonas sp. LVF2 isolated from a puddle in Goettingen, Germany.</title>
        <authorList>
            <person name="Friedrich I."/>
            <person name="Klassen A."/>
            <person name="Hannes N."/>
            <person name="Schneider D."/>
            <person name="Hertel R."/>
            <person name="Daniel R."/>
        </authorList>
    </citation>
    <scope>NUCLEOTIDE SEQUENCE</scope>
    <source>
        <strain evidence="14">LVF2</strain>
    </source>
</reference>
<sequence length="979" mass="103398">MSQYRYLAGALAAVSVTAISSAVAAQEARPFSIAPGALADALPVFGAQSGLQIVYTPETVAGAQTAGLHGPYEPLAGLTRLLAGSGLSWTQTRPGVFVLRRMQSAASEDPTTQVEDVIVTGTLLKGSGELASPVLVLDRDALDRRGRGTVAEVLTDLPQNYQGSGTPGALLAGADGSGSNGVVATGINLRGLGTDATLVLVNGRRLAGTGFMAEFADVSALPSAAVERVDVLLDGASALYGADAVAGVVNIIMRRAFDGQESRFRVSAAEGGAETVQASHLAGTSWSSGSALLSYEYQHQNPLNARDRAYTATGDLRPFGGSDWRGIFSAPGNIVDFDPGIGSYVASFAIRPNATGAARTPADSAAGQANLQAPSFGVDLSPELERHSVYGRVRQSIGDRLDLTADVRFSRRTYGFDNVAAATILEVTDANPFFVSPNGQTEHTIAYSFLGDLGLTRQSGSSRSVGVTAGASYDFGKGWSLEGYLSYADERGEAAITDRVNTARLDEALGNTPDDPATAYSAARDGYFNPFGAGAANGSAVLDFIGAGYSSELDRSRAMSANLLLEGPLTTLPGGDLKIAVGAQWRNEAFETRSTSFLSSLTPIVTETPQRDRTIAAAFAEARLPLFGPDNARPGLRRLELSVAGRIEDYDDFGTTSNPKLGLVWSPVADLTFRGSWGTSFRAPALPQLFDESAVGATLVPRADGSRLLAIYLYGGNPDLKPETAETWTAGFDYRRANGLQLSASYFNTRFENRIAQPTNENLSGVLTDPSLAPFVHLIDPANAADLALVQSYISTPGFVFGNLFPPSTYGAVLDGRWVNAASVALSGLDLAAAYPVTLGEATVTFDATASWLFDYRTQTTPAAPTLDVLDQVGRPTRLRSRAGASTRWREYSADLHWIHVSDYADAAGRRIESWDTADLSLGWSPVGGGWDGLTVALTVQNLFDRDPPFYDNPTGYGFDPGQANLLGRVAAFQLTRRW</sequence>
<dbReference type="InterPro" id="IPR011662">
    <property type="entry name" value="Secretin/TonB_short_N"/>
</dbReference>
<keyword evidence="5 10" id="KW-0812">Transmembrane</keyword>
<proteinExistence type="inferred from homology"/>
<keyword evidence="12" id="KW-0732">Signal</keyword>
<evidence type="ECO:0000256" key="10">
    <source>
        <dbReference type="PROSITE-ProRule" id="PRU01360"/>
    </source>
</evidence>
<keyword evidence="8 10" id="KW-0472">Membrane</keyword>
<evidence type="ECO:0000256" key="8">
    <source>
        <dbReference type="ARBA" id="ARBA00023136"/>
    </source>
</evidence>
<keyword evidence="15" id="KW-1185">Reference proteome</keyword>
<keyword evidence="7 11" id="KW-0798">TonB box</keyword>